<name>A5IME5_THEP1</name>
<dbReference type="PANTHER" id="PTHR45860:SF1">
    <property type="entry name" value="TRANSLATION INITIATION FACTOR EIF-2B SUBUNIT ALPHA"/>
    <property type="match status" value="1"/>
</dbReference>
<protein>
    <submittedName>
        <fullName evidence="5">Initiation factor 2B related</fullName>
    </submittedName>
</protein>
<dbReference type="Pfam" id="PF01008">
    <property type="entry name" value="IF-2B"/>
    <property type="match status" value="1"/>
</dbReference>
<evidence type="ECO:0000256" key="4">
    <source>
        <dbReference type="RuleBase" id="RU003814"/>
    </source>
</evidence>
<dbReference type="InterPro" id="IPR037171">
    <property type="entry name" value="NagB/RpiA_transferase-like"/>
</dbReference>
<keyword evidence="2 5" id="KW-0396">Initiation factor</keyword>
<dbReference type="AlphaFoldDB" id="A5IME5"/>
<dbReference type="HOGENOM" id="CLU_092757_0_0_0"/>
<gene>
    <name evidence="5" type="ordered locus">Tpet_1354</name>
</gene>
<reference evidence="6" key="1">
    <citation type="submission" date="2007-05" db="EMBL/GenBank/DDBJ databases">
        <title>Complete sequence of Thermotoga petrophila RKU-1.</title>
        <authorList>
            <consortium name="US DOE Joint Genome Institute"/>
            <person name="Copeland A."/>
            <person name="Lucas S."/>
            <person name="Lapidus A."/>
            <person name="Barry K."/>
            <person name="Glavina del Rio T."/>
            <person name="Dalin E."/>
            <person name="Tice H."/>
            <person name="Pitluck S."/>
            <person name="Sims D."/>
            <person name="Brettin T."/>
            <person name="Bruce D."/>
            <person name="Detter J.C."/>
            <person name="Han C."/>
            <person name="Tapia R."/>
            <person name="Schmutz J."/>
            <person name="Larimer F."/>
            <person name="Land M."/>
            <person name="Hauser L."/>
            <person name="Kyrpides N."/>
            <person name="Mikhailova N."/>
            <person name="Nelson K."/>
            <person name="Gogarten J.P."/>
            <person name="Noll K."/>
            <person name="Richardson P."/>
        </authorList>
    </citation>
    <scope>NUCLEOTIDE SEQUENCE [LARGE SCALE GENOMIC DNA]</scope>
    <source>
        <strain evidence="6">ATCC BAA-488 / DSM 13995 / JCM 10881 / RKU-1</strain>
    </source>
</reference>
<dbReference type="Proteomes" id="UP000006558">
    <property type="component" value="Chromosome"/>
</dbReference>
<proteinExistence type="inferred from homology"/>
<dbReference type="EMBL" id="CP000702">
    <property type="protein sequence ID" value="ABQ47368.1"/>
    <property type="molecule type" value="Genomic_DNA"/>
</dbReference>
<evidence type="ECO:0000256" key="2">
    <source>
        <dbReference type="ARBA" id="ARBA00022540"/>
    </source>
</evidence>
<dbReference type="PANTHER" id="PTHR45860">
    <property type="entry name" value="TRANSLATION INITIATION FACTOR EIF-2B SUBUNIT ALPHA"/>
    <property type="match status" value="1"/>
</dbReference>
<dbReference type="InterPro" id="IPR000649">
    <property type="entry name" value="IF-2B-related"/>
</dbReference>
<dbReference type="KEGG" id="tpt:Tpet_1354"/>
<evidence type="ECO:0000313" key="6">
    <source>
        <dbReference type="Proteomes" id="UP000006558"/>
    </source>
</evidence>
<dbReference type="RefSeq" id="WP_011943827.1">
    <property type="nucleotide sequence ID" value="NC_009486.1"/>
</dbReference>
<sequence length="234" mass="26499">MEVLRFLKELNTEGSQEVLEKLLKFLKVHSERFNPRKVSKEISIFCEEKPMAVLEKLAFFLENHSLRELEKFERAVGKSFIRTIEYAANLFKNKKILTLSNSKTLLEVFRKAKPPVIFVLESHPGGEGKVLVESLRKMHLHAEPVEDLLAYRTLRMVDVCLVGADYVDESGNVLNKVGTTTLAILSKESKKPFFVVADPFKFGSKKLKDTNLFEVVPSELITAIITDPEGGTLC</sequence>
<accession>A5IME5</accession>
<evidence type="ECO:0000313" key="5">
    <source>
        <dbReference type="EMBL" id="ABQ47368.1"/>
    </source>
</evidence>
<dbReference type="eggNOG" id="COG1184">
    <property type="taxonomic scope" value="Bacteria"/>
</dbReference>
<dbReference type="Gene3D" id="3.40.50.10470">
    <property type="entry name" value="Translation initiation factor eif-2b, domain 2"/>
    <property type="match status" value="1"/>
</dbReference>
<evidence type="ECO:0000256" key="1">
    <source>
        <dbReference type="ARBA" id="ARBA00007251"/>
    </source>
</evidence>
<dbReference type="STRING" id="390874.Tpet_1354"/>
<reference evidence="5 6" key="2">
    <citation type="journal article" date="2009" name="Proc. Natl. Acad. Sci. U.S.A.">
        <title>On the chimeric nature, thermophilic origin, and phylogenetic placement of the Thermotogales.</title>
        <authorList>
            <person name="Zhaxybayeva O."/>
            <person name="Swithers K.S."/>
            <person name="Lapierre P."/>
            <person name="Fournier G.P."/>
            <person name="Bickhart D.M."/>
            <person name="DeBoy R.T."/>
            <person name="Nelson K.E."/>
            <person name="Nesbo C.L."/>
            <person name="Doolittle W.F."/>
            <person name="Gogarten J.P."/>
            <person name="Noll K.M."/>
        </authorList>
    </citation>
    <scope>NUCLEOTIDE SEQUENCE [LARGE SCALE GENOMIC DNA]</scope>
    <source>
        <strain evidence="6">ATCC BAA-488 / DSM 13995 / JCM 10881 / RKU-1</strain>
    </source>
</reference>
<dbReference type="GO" id="GO:0003743">
    <property type="term" value="F:translation initiation factor activity"/>
    <property type="evidence" value="ECO:0007669"/>
    <property type="project" value="UniProtKB-KW"/>
</dbReference>
<dbReference type="InterPro" id="IPR051501">
    <property type="entry name" value="eIF2B_alpha/beta/delta"/>
</dbReference>
<dbReference type="InterPro" id="IPR042529">
    <property type="entry name" value="IF_2B-like_C"/>
</dbReference>
<evidence type="ECO:0000256" key="3">
    <source>
        <dbReference type="ARBA" id="ARBA00022917"/>
    </source>
</evidence>
<dbReference type="SUPFAM" id="SSF100950">
    <property type="entry name" value="NagB/RpiA/CoA transferase-like"/>
    <property type="match status" value="1"/>
</dbReference>
<comment type="similarity">
    <text evidence="1 4">Belongs to the eIF-2B alpha/beta/delta subunits family.</text>
</comment>
<organism evidence="5 6">
    <name type="scientific">Thermotoga petrophila (strain ATCC BAA-488 / DSM 13995 / JCM 10881 / RKU-1)</name>
    <dbReference type="NCBI Taxonomy" id="390874"/>
    <lineage>
        <taxon>Bacteria</taxon>
        <taxon>Thermotogati</taxon>
        <taxon>Thermotogota</taxon>
        <taxon>Thermotogae</taxon>
        <taxon>Thermotogales</taxon>
        <taxon>Thermotogaceae</taxon>
        <taxon>Thermotoga</taxon>
    </lineage>
</organism>
<keyword evidence="3" id="KW-0648">Protein biosynthesis</keyword>